<feature type="transmembrane region" description="Helical" evidence="1">
    <location>
        <begin position="93"/>
        <end position="113"/>
    </location>
</feature>
<keyword evidence="1" id="KW-0472">Membrane</keyword>
<feature type="transmembrane region" description="Helical" evidence="1">
    <location>
        <begin position="407"/>
        <end position="429"/>
    </location>
</feature>
<feature type="transmembrane region" description="Helical" evidence="1">
    <location>
        <begin position="470"/>
        <end position="487"/>
    </location>
</feature>
<dbReference type="Proteomes" id="UP001207742">
    <property type="component" value="Unassembled WGS sequence"/>
</dbReference>
<feature type="transmembrane region" description="Helical" evidence="1">
    <location>
        <begin position="323"/>
        <end position="341"/>
    </location>
</feature>
<dbReference type="RefSeq" id="WP_264730435.1">
    <property type="nucleotide sequence ID" value="NZ_JAPDNR010000001.1"/>
</dbReference>
<accession>A0ABT3IL11</accession>
<feature type="transmembrane region" description="Helical" evidence="1">
    <location>
        <begin position="174"/>
        <end position="199"/>
    </location>
</feature>
<keyword evidence="1" id="KW-0812">Transmembrane</keyword>
<keyword evidence="3" id="KW-1185">Reference proteome</keyword>
<reference evidence="2 3" key="1">
    <citation type="submission" date="2022-10" db="EMBL/GenBank/DDBJ databases">
        <title>Chitinophaga nivalis PC15 sp. nov., isolated from Pyeongchang county, South Korea.</title>
        <authorList>
            <person name="Trinh H.N."/>
        </authorList>
    </citation>
    <scope>NUCLEOTIDE SEQUENCE [LARGE SCALE GENOMIC DNA]</scope>
    <source>
        <strain evidence="2 3">PC14</strain>
    </source>
</reference>
<sequence length="497" mass="57189">MSASPYSTTDLSFPAFIRQHALHRNLLLGAIAGAIVQLMLFKWIYPFADYFSDSYNYIESASYDMSVNIWPVGYARVLQGFHLFTRSDTAVVASQYFFIVLTGLYFFFTLLYFYRPAKPVLYTLYIFLFFNPLMLYLSNYITSDPVFLALSLLWFTQLLWMLNRPALFRLLTHGVLLAIAFTVRYNAMYYPLVTAAILLLSRYPVWAKLAGIGLPVCLIYLFINFTSQQNYKHTGARQFSVFSGWQLANNALYMYPYITVDATAIPPGCEAFDRQVRQYFETAPEEYKKVTPVDGAFYIKYPSAPLKSYLVQNAQAHKIEDGLRQWGSVAPVFAAYGTWLIKSHPVSYFRYFILQNARVYILPPLEKLEVYNMNSSEVWSPAKEWFEYKSNEVKAAVSPTFQGRLLFFFPTLFLILNVVFAGALVYFVVKKGWQKAERSFNLLLLASGFLWLVNMGFSILASPIVFRYQVFPMIVCLAVGGMLLAFLDKHEKIFEGN</sequence>
<keyword evidence="1" id="KW-1133">Transmembrane helix</keyword>
<evidence type="ECO:0000313" key="3">
    <source>
        <dbReference type="Proteomes" id="UP001207742"/>
    </source>
</evidence>
<feature type="transmembrane region" description="Helical" evidence="1">
    <location>
        <begin position="145"/>
        <end position="162"/>
    </location>
</feature>
<name>A0ABT3IL11_9BACT</name>
<comment type="caution">
    <text evidence="2">The sequence shown here is derived from an EMBL/GenBank/DDBJ whole genome shotgun (WGS) entry which is preliminary data.</text>
</comment>
<evidence type="ECO:0008006" key="4">
    <source>
        <dbReference type="Google" id="ProtNLM"/>
    </source>
</evidence>
<feature type="transmembrane region" description="Helical" evidence="1">
    <location>
        <begin position="26"/>
        <end position="45"/>
    </location>
</feature>
<organism evidence="2 3">
    <name type="scientific">Chitinophaga nivalis</name>
    <dbReference type="NCBI Taxonomy" id="2991709"/>
    <lineage>
        <taxon>Bacteria</taxon>
        <taxon>Pseudomonadati</taxon>
        <taxon>Bacteroidota</taxon>
        <taxon>Chitinophagia</taxon>
        <taxon>Chitinophagales</taxon>
        <taxon>Chitinophagaceae</taxon>
        <taxon>Chitinophaga</taxon>
    </lineage>
</organism>
<gene>
    <name evidence="2" type="ORF">OL497_12130</name>
</gene>
<feature type="transmembrane region" description="Helical" evidence="1">
    <location>
        <begin position="120"/>
        <end position="139"/>
    </location>
</feature>
<evidence type="ECO:0000313" key="2">
    <source>
        <dbReference type="EMBL" id="MCW3484649.1"/>
    </source>
</evidence>
<protein>
    <recommendedName>
        <fullName evidence="4">Glycosyltransferase RgtA/B/C/D-like domain-containing protein</fullName>
    </recommendedName>
</protein>
<feature type="transmembrane region" description="Helical" evidence="1">
    <location>
        <begin position="441"/>
        <end position="464"/>
    </location>
</feature>
<dbReference type="EMBL" id="JAPDNS010000001">
    <property type="protein sequence ID" value="MCW3484649.1"/>
    <property type="molecule type" value="Genomic_DNA"/>
</dbReference>
<proteinExistence type="predicted"/>
<feature type="transmembrane region" description="Helical" evidence="1">
    <location>
        <begin position="205"/>
        <end position="223"/>
    </location>
</feature>
<evidence type="ECO:0000256" key="1">
    <source>
        <dbReference type="SAM" id="Phobius"/>
    </source>
</evidence>